<reference evidence="1 2" key="1">
    <citation type="journal article" date="2016" name="Nat. Commun.">
        <title>Thousands of microbial genomes shed light on interconnected biogeochemical processes in an aquifer system.</title>
        <authorList>
            <person name="Anantharaman K."/>
            <person name="Brown C.T."/>
            <person name="Hug L.A."/>
            <person name="Sharon I."/>
            <person name="Castelle C.J."/>
            <person name="Probst A.J."/>
            <person name="Thomas B.C."/>
            <person name="Singh A."/>
            <person name="Wilkins M.J."/>
            <person name="Karaoz U."/>
            <person name="Brodie E.L."/>
            <person name="Williams K.H."/>
            <person name="Hubbard S.S."/>
            <person name="Banfield J.F."/>
        </authorList>
    </citation>
    <scope>NUCLEOTIDE SEQUENCE [LARGE SCALE GENOMIC DNA]</scope>
</reference>
<name>A0A1F4URG4_UNCKA</name>
<evidence type="ECO:0008006" key="3">
    <source>
        <dbReference type="Google" id="ProtNLM"/>
    </source>
</evidence>
<protein>
    <recommendedName>
        <fullName evidence="3">HTH arsR-type domain-containing protein</fullName>
    </recommendedName>
</protein>
<dbReference type="Proteomes" id="UP000176608">
    <property type="component" value="Unassembled WGS sequence"/>
</dbReference>
<dbReference type="EMBL" id="MEVA01000006">
    <property type="protein sequence ID" value="OGC47545.1"/>
    <property type="molecule type" value="Genomic_DNA"/>
</dbReference>
<accession>A0A1F4URG4</accession>
<evidence type="ECO:0000313" key="1">
    <source>
        <dbReference type="EMBL" id="OGC47545.1"/>
    </source>
</evidence>
<dbReference type="STRING" id="1802617.A2886_02020"/>
<sequence>MGGGGGGSGGALANKEVYPVPVESKILEILQAGPMAFGEIARSPALKGLARFTVGTTLGNLISKDQVHRSLGLYALKLTD</sequence>
<proteinExistence type="predicted"/>
<evidence type="ECO:0000313" key="2">
    <source>
        <dbReference type="Proteomes" id="UP000176608"/>
    </source>
</evidence>
<comment type="caution">
    <text evidence="1">The sequence shown here is derived from an EMBL/GenBank/DDBJ whole genome shotgun (WGS) entry which is preliminary data.</text>
</comment>
<organism evidence="1 2">
    <name type="scientific">candidate division WWE3 bacterium RIFCSPHIGHO2_01_FULL_42_13</name>
    <dbReference type="NCBI Taxonomy" id="1802617"/>
    <lineage>
        <taxon>Bacteria</taxon>
        <taxon>Katanobacteria</taxon>
    </lineage>
</organism>
<dbReference type="AlphaFoldDB" id="A0A1F4URG4"/>
<gene>
    <name evidence="1" type="ORF">A2886_02020</name>
</gene>